<feature type="domain" description="SPOR" evidence="1">
    <location>
        <begin position="1"/>
        <end position="59"/>
    </location>
</feature>
<dbReference type="PROSITE" id="PS51724">
    <property type="entry name" value="SPOR"/>
    <property type="match status" value="1"/>
</dbReference>
<gene>
    <name evidence="2" type="ORF">METZ01_LOCUS17633</name>
</gene>
<dbReference type="InterPro" id="IPR007730">
    <property type="entry name" value="SPOR-like_dom"/>
</dbReference>
<accession>A0A381PF71</accession>
<reference evidence="2" key="1">
    <citation type="submission" date="2018-05" db="EMBL/GenBank/DDBJ databases">
        <authorList>
            <person name="Lanie J.A."/>
            <person name="Ng W.-L."/>
            <person name="Kazmierczak K.M."/>
            <person name="Andrzejewski T.M."/>
            <person name="Davidsen T.M."/>
            <person name="Wayne K.J."/>
            <person name="Tettelin H."/>
            <person name="Glass J.I."/>
            <person name="Rusch D."/>
            <person name="Podicherti R."/>
            <person name="Tsui H.-C.T."/>
            <person name="Winkler M.E."/>
        </authorList>
    </citation>
    <scope>NUCLEOTIDE SEQUENCE</scope>
</reference>
<dbReference type="Gene3D" id="3.30.70.1070">
    <property type="entry name" value="Sporulation related repeat"/>
    <property type="match status" value="1"/>
</dbReference>
<dbReference type="SUPFAM" id="SSF110997">
    <property type="entry name" value="Sporulation related repeat"/>
    <property type="match status" value="1"/>
</dbReference>
<dbReference type="AlphaFoldDB" id="A0A381PF71"/>
<organism evidence="2">
    <name type="scientific">marine metagenome</name>
    <dbReference type="NCBI Taxonomy" id="408172"/>
    <lineage>
        <taxon>unclassified sequences</taxon>
        <taxon>metagenomes</taxon>
        <taxon>ecological metagenomes</taxon>
    </lineage>
</organism>
<evidence type="ECO:0000259" key="1">
    <source>
        <dbReference type="PROSITE" id="PS51724"/>
    </source>
</evidence>
<evidence type="ECO:0000313" key="2">
    <source>
        <dbReference type="EMBL" id="SUZ64779.1"/>
    </source>
</evidence>
<dbReference type="Pfam" id="PF05036">
    <property type="entry name" value="SPOR"/>
    <property type="match status" value="1"/>
</dbReference>
<dbReference type="EMBL" id="UINC01000942">
    <property type="protein sequence ID" value="SUZ64779.1"/>
    <property type="molecule type" value="Genomic_DNA"/>
</dbReference>
<sequence>MDGLRKLGYDAYIQKTHFEKTDELWYRVRVGAFNSRIEAKKAAAEIKARTGLVSWVDKVRVDQ</sequence>
<dbReference type="GO" id="GO:0042834">
    <property type="term" value="F:peptidoglycan binding"/>
    <property type="evidence" value="ECO:0007669"/>
    <property type="project" value="InterPro"/>
</dbReference>
<name>A0A381PF71_9ZZZZ</name>
<protein>
    <recommendedName>
        <fullName evidence="1">SPOR domain-containing protein</fullName>
    </recommendedName>
</protein>
<dbReference type="InterPro" id="IPR036680">
    <property type="entry name" value="SPOR-like_sf"/>
</dbReference>
<proteinExistence type="predicted"/>